<dbReference type="AlphaFoldDB" id="A0A9X3NQT9"/>
<keyword evidence="1" id="KW-1133">Transmembrane helix</keyword>
<keyword evidence="1" id="KW-0472">Membrane</keyword>
<dbReference type="InterPro" id="IPR021214">
    <property type="entry name" value="DUF2568"/>
</dbReference>
<evidence type="ECO:0000256" key="1">
    <source>
        <dbReference type="SAM" id="Phobius"/>
    </source>
</evidence>
<dbReference type="Pfam" id="PF10823">
    <property type="entry name" value="DUF2568"/>
    <property type="match status" value="1"/>
</dbReference>
<feature type="transmembrane region" description="Helical" evidence="1">
    <location>
        <begin position="25"/>
        <end position="43"/>
    </location>
</feature>
<dbReference type="Proteomes" id="UP001140076">
    <property type="component" value="Unassembled WGS sequence"/>
</dbReference>
<evidence type="ECO:0000313" key="2">
    <source>
        <dbReference type="EMBL" id="MDA0567833.1"/>
    </source>
</evidence>
<keyword evidence="1" id="KW-0812">Transmembrane</keyword>
<evidence type="ECO:0000313" key="3">
    <source>
        <dbReference type="Proteomes" id="UP001140076"/>
    </source>
</evidence>
<dbReference type="RefSeq" id="WP_270075069.1">
    <property type="nucleotide sequence ID" value="NZ_JAJAQC010000082.1"/>
</dbReference>
<sequence length="137" mass="13575">MESDSPAVPAGPPGWARALLVANEGLAFVLELVAWGAIGYWGWSAPVAAPLNWLTGAAALGAAVGVWSLFAAPRARVPLPTGGVLVVKALVFGAAALGLLATGHPLAAGVFAAAAAANTAYVTRARARWGTPGQPAA</sequence>
<comment type="caution">
    <text evidence="2">The sequence shown here is derived from an EMBL/GenBank/DDBJ whole genome shotgun (WGS) entry which is preliminary data.</text>
</comment>
<gene>
    <name evidence="2" type="ORF">LG943_26435</name>
</gene>
<feature type="transmembrane region" description="Helical" evidence="1">
    <location>
        <begin position="49"/>
        <end position="70"/>
    </location>
</feature>
<proteinExistence type="predicted"/>
<protein>
    <submittedName>
        <fullName evidence="2">YrdB family protein</fullName>
    </submittedName>
</protein>
<keyword evidence="3" id="KW-1185">Reference proteome</keyword>
<reference evidence="2" key="1">
    <citation type="submission" date="2021-10" db="EMBL/GenBank/DDBJ databases">
        <title>Streptomonospora sp. nov., isolated from mangrove soil.</title>
        <authorList>
            <person name="Chen X."/>
            <person name="Ge X."/>
            <person name="Liu W."/>
        </authorList>
    </citation>
    <scope>NUCLEOTIDE SEQUENCE</scope>
    <source>
        <strain evidence="2">S1-112</strain>
    </source>
</reference>
<dbReference type="EMBL" id="JAJAQC010000082">
    <property type="protein sequence ID" value="MDA0567833.1"/>
    <property type="molecule type" value="Genomic_DNA"/>
</dbReference>
<organism evidence="2 3">
    <name type="scientific">Streptomonospora mangrovi</name>
    <dbReference type="NCBI Taxonomy" id="2883123"/>
    <lineage>
        <taxon>Bacteria</taxon>
        <taxon>Bacillati</taxon>
        <taxon>Actinomycetota</taxon>
        <taxon>Actinomycetes</taxon>
        <taxon>Streptosporangiales</taxon>
        <taxon>Nocardiopsidaceae</taxon>
        <taxon>Streptomonospora</taxon>
    </lineage>
</organism>
<accession>A0A9X3NQT9</accession>
<name>A0A9X3NQT9_9ACTN</name>